<reference evidence="2 3" key="1">
    <citation type="journal article" date="2022" name="bioRxiv">
        <title>Genomics of Preaxostyla Flagellates Illuminates Evolutionary Transitions and the Path Towards Mitochondrial Loss.</title>
        <authorList>
            <person name="Novak L.V.F."/>
            <person name="Treitli S.C."/>
            <person name="Pyrih J."/>
            <person name="Halakuc P."/>
            <person name="Pipaliya S.V."/>
            <person name="Vacek V."/>
            <person name="Brzon O."/>
            <person name="Soukal P."/>
            <person name="Eme L."/>
            <person name="Dacks J.B."/>
            <person name="Karnkowska A."/>
            <person name="Elias M."/>
            <person name="Hampl V."/>
        </authorList>
    </citation>
    <scope>NUCLEOTIDE SEQUENCE [LARGE SCALE GENOMIC DNA]</scope>
    <source>
        <strain evidence="2">NAU3</strain>
        <tissue evidence="2">Gut</tissue>
    </source>
</reference>
<comment type="caution">
    <text evidence="2">The sequence shown here is derived from an EMBL/GenBank/DDBJ whole genome shotgun (WGS) entry which is preliminary data.</text>
</comment>
<accession>A0ABQ9Y6K5</accession>
<evidence type="ECO:0000313" key="3">
    <source>
        <dbReference type="Proteomes" id="UP001281761"/>
    </source>
</evidence>
<evidence type="ECO:0000313" key="2">
    <source>
        <dbReference type="EMBL" id="KAK2959396.1"/>
    </source>
</evidence>
<proteinExistence type="predicted"/>
<dbReference type="PANTHER" id="PTHR33704:SF1">
    <property type="entry name" value="PROTEIN HEAT INTOLERANT 4-RELATED"/>
    <property type="match status" value="1"/>
</dbReference>
<gene>
    <name evidence="2" type="ORF">BLNAU_5705</name>
</gene>
<keyword evidence="3" id="KW-1185">Reference proteome</keyword>
<dbReference type="InterPro" id="IPR039313">
    <property type="entry name" value="HIT4"/>
</dbReference>
<organism evidence="2 3">
    <name type="scientific">Blattamonas nauphoetae</name>
    <dbReference type="NCBI Taxonomy" id="2049346"/>
    <lineage>
        <taxon>Eukaryota</taxon>
        <taxon>Metamonada</taxon>
        <taxon>Preaxostyla</taxon>
        <taxon>Oxymonadida</taxon>
        <taxon>Blattamonas</taxon>
    </lineage>
</organism>
<protein>
    <submittedName>
        <fullName evidence="2">Uncharacterized protein</fullName>
    </submittedName>
</protein>
<dbReference type="Proteomes" id="UP001281761">
    <property type="component" value="Unassembled WGS sequence"/>
</dbReference>
<feature type="region of interest" description="Disordered" evidence="1">
    <location>
        <begin position="320"/>
        <end position="341"/>
    </location>
</feature>
<name>A0ABQ9Y6K5_9EUKA</name>
<sequence>MTLKTQKVKVPFAEIDPSPFWKQIALIGTEQEGLEQIAHENWYFAHLEKEIDEGLLENGNIWLFGATEGLSHPDDDTVVLMVPVIFGIQCDICPITEIGVTSVQMEKERLIPLSQLKMEWIPYLPPSGDPTQSFTRINVLNCRQRRTSAKRLTIEALNEFTYAIPHMYNPFRAAVDDDDNTIATGAITVKGELKPYEIDYKFQTPKDVVDDLMEEYEIPPEQRKEIEDNVNNAITNAKAKRKAEKDEEAKRKKALSPAVTKALKAMKIYKFYPSNWKGGKSSFVNRYIGKADKIVEPVGIEHVTFPSTKPFVAPPQIDSGYEEIVPQKRQSSTKTKKPKKIYAKRLARRDFELSPILTRRRNRDAEASSSN</sequence>
<evidence type="ECO:0000256" key="1">
    <source>
        <dbReference type="SAM" id="MobiDB-lite"/>
    </source>
</evidence>
<dbReference type="PANTHER" id="PTHR33704">
    <property type="entry name" value="PROTEIN HEAT INTOLERANT 4-RELATED"/>
    <property type="match status" value="1"/>
</dbReference>
<dbReference type="EMBL" id="JARBJD010000030">
    <property type="protein sequence ID" value="KAK2959396.1"/>
    <property type="molecule type" value="Genomic_DNA"/>
</dbReference>